<keyword evidence="4" id="KW-1185">Reference proteome</keyword>
<organism evidence="3 4">
    <name type="scientific">Actinoplanes sandaracinus</name>
    <dbReference type="NCBI Taxonomy" id="3045177"/>
    <lineage>
        <taxon>Bacteria</taxon>
        <taxon>Bacillati</taxon>
        <taxon>Actinomycetota</taxon>
        <taxon>Actinomycetes</taxon>
        <taxon>Micromonosporales</taxon>
        <taxon>Micromonosporaceae</taxon>
        <taxon>Actinoplanes</taxon>
    </lineage>
</organism>
<feature type="chain" id="PRO_5045329188" evidence="2">
    <location>
        <begin position="22"/>
        <end position="373"/>
    </location>
</feature>
<dbReference type="PANTHER" id="PTHR30006">
    <property type="entry name" value="THIAMINE-BINDING PERIPLASMIC PROTEIN-RELATED"/>
    <property type="match status" value="1"/>
</dbReference>
<evidence type="ECO:0000256" key="1">
    <source>
        <dbReference type="ARBA" id="ARBA00022729"/>
    </source>
</evidence>
<dbReference type="Proteomes" id="UP001241758">
    <property type="component" value="Unassembled WGS sequence"/>
</dbReference>
<evidence type="ECO:0000313" key="3">
    <source>
        <dbReference type="EMBL" id="MDI6100064.1"/>
    </source>
</evidence>
<name>A0ABT6WK02_9ACTN</name>
<comment type="caution">
    <text evidence="3">The sequence shown here is derived from an EMBL/GenBank/DDBJ whole genome shotgun (WGS) entry which is preliminary data.</text>
</comment>
<dbReference type="PROSITE" id="PS51257">
    <property type="entry name" value="PROKAR_LIPOPROTEIN"/>
    <property type="match status" value="1"/>
</dbReference>
<feature type="signal peptide" evidence="2">
    <location>
        <begin position="1"/>
        <end position="21"/>
    </location>
</feature>
<dbReference type="Pfam" id="PF13343">
    <property type="entry name" value="SBP_bac_6"/>
    <property type="match status" value="1"/>
</dbReference>
<keyword evidence="1 2" id="KW-0732">Signal</keyword>
<evidence type="ECO:0000256" key="2">
    <source>
        <dbReference type="SAM" id="SignalP"/>
    </source>
</evidence>
<proteinExistence type="predicted"/>
<sequence length="373" mass="38484">MRTLARSAAATLTATAIVALASACSPPEKKTESAAGGAATATSAADLGGLDALIAAAKKEGQLNVIALPPDWANYGEIIKTFGTKYGIKVNSAQPDGSSQDEINAADQLKGQDIAPDVFDLGASVAAANVAKFAPYKVSTFDEIPATLKDPNGAWVNDYGGYMSIGYDSAKVPAPTSVADLLKADYKGKVALNGDPTQAGAAFGGVQMASLANGGTVEDIKPGVDFFADLKKAGNFLPVDPSPTTIESGQTPVVFDWDYLNASQSKKLPSWKVFVPAGSVLGSYYVQAINSGAPHPAAARLWQEFLYSDEGQNLWLKGGARPVRADAMTKAGTIDAAAAAALPKVEGTPVIPTEAQNTKAKQYLSANWAKAIG</sequence>
<dbReference type="RefSeq" id="WP_282760649.1">
    <property type="nucleotide sequence ID" value="NZ_JASCTH010000009.1"/>
</dbReference>
<dbReference type="SUPFAM" id="SSF53850">
    <property type="entry name" value="Periplasmic binding protein-like II"/>
    <property type="match status" value="1"/>
</dbReference>
<accession>A0ABT6WK02</accession>
<dbReference type="Gene3D" id="3.40.190.10">
    <property type="entry name" value="Periplasmic binding protein-like II"/>
    <property type="match status" value="2"/>
</dbReference>
<evidence type="ECO:0000313" key="4">
    <source>
        <dbReference type="Proteomes" id="UP001241758"/>
    </source>
</evidence>
<dbReference type="EMBL" id="JASCTH010000009">
    <property type="protein sequence ID" value="MDI6100064.1"/>
    <property type="molecule type" value="Genomic_DNA"/>
</dbReference>
<reference evidence="3 4" key="1">
    <citation type="submission" date="2023-05" db="EMBL/GenBank/DDBJ databases">
        <title>Actinoplanes sp. NEAU-A12 genome sequencing.</title>
        <authorList>
            <person name="Wang Z.-S."/>
        </authorList>
    </citation>
    <scope>NUCLEOTIDE SEQUENCE [LARGE SCALE GENOMIC DNA]</scope>
    <source>
        <strain evidence="3 4">NEAU-A12</strain>
    </source>
</reference>
<dbReference type="PANTHER" id="PTHR30006:SF2">
    <property type="entry name" value="ABC TRANSPORTER SUBSTRATE-BINDING PROTEIN"/>
    <property type="match status" value="1"/>
</dbReference>
<gene>
    <name evidence="3" type="ORF">QLQ12_15790</name>
</gene>
<protein>
    <submittedName>
        <fullName evidence="3">ABC transporter substrate-binding protein</fullName>
    </submittedName>
</protein>